<dbReference type="EMBL" id="GG662435">
    <property type="protein sequence ID" value="EAS04937.3"/>
    <property type="molecule type" value="Genomic_DNA"/>
</dbReference>
<evidence type="ECO:0000313" key="3">
    <source>
        <dbReference type="Proteomes" id="UP000009168"/>
    </source>
</evidence>
<dbReference type="Proteomes" id="UP000009168">
    <property type="component" value="Unassembled WGS sequence"/>
</dbReference>
<dbReference type="RefSeq" id="XP_001025182.3">
    <property type="nucleotide sequence ID" value="XM_001025182.3"/>
</dbReference>
<dbReference type="GeneID" id="7830711"/>
<keyword evidence="1" id="KW-1133">Transmembrane helix</keyword>
<dbReference type="InParanoid" id="I7MAN4"/>
<sequence length="225" mass="26339">MKKHFITQLIVYGFFIAILTMSSIEIVLSNNFISTFNNYLMYKKIILFKLTGDETIVKPLINVGILFNWVFICLTVLDLLLYAFQNHMSKKYNPFVTIFSTIQFIAFTVKIVLYAAWASQNSSQYTPYTQNQTFCKQLNIIVNKQAQQTMCSFADEWIYFIQLIFPYTLGFILIYCLFLSILFKSQKYAQESLIKKNEIHDFNNQGSFNMSEKFLVSPQARSYSN</sequence>
<feature type="transmembrane region" description="Helical" evidence="1">
    <location>
        <begin position="95"/>
        <end position="117"/>
    </location>
</feature>
<dbReference type="AlphaFoldDB" id="I7MAN4"/>
<organism evidence="2 3">
    <name type="scientific">Tetrahymena thermophila (strain SB210)</name>
    <dbReference type="NCBI Taxonomy" id="312017"/>
    <lineage>
        <taxon>Eukaryota</taxon>
        <taxon>Sar</taxon>
        <taxon>Alveolata</taxon>
        <taxon>Ciliophora</taxon>
        <taxon>Intramacronucleata</taxon>
        <taxon>Oligohymenophorea</taxon>
        <taxon>Hymenostomatida</taxon>
        <taxon>Tetrahymenina</taxon>
        <taxon>Tetrahymenidae</taxon>
        <taxon>Tetrahymena</taxon>
    </lineage>
</organism>
<reference evidence="3" key="1">
    <citation type="journal article" date="2006" name="PLoS Biol.">
        <title>Macronuclear genome sequence of the ciliate Tetrahymena thermophila, a model eukaryote.</title>
        <authorList>
            <person name="Eisen J.A."/>
            <person name="Coyne R.S."/>
            <person name="Wu M."/>
            <person name="Wu D."/>
            <person name="Thiagarajan M."/>
            <person name="Wortman J.R."/>
            <person name="Badger J.H."/>
            <person name="Ren Q."/>
            <person name="Amedeo P."/>
            <person name="Jones K.M."/>
            <person name="Tallon L.J."/>
            <person name="Delcher A.L."/>
            <person name="Salzberg S.L."/>
            <person name="Silva J.C."/>
            <person name="Haas B.J."/>
            <person name="Majoros W.H."/>
            <person name="Farzad M."/>
            <person name="Carlton J.M."/>
            <person name="Smith R.K. Jr."/>
            <person name="Garg J."/>
            <person name="Pearlman R.E."/>
            <person name="Karrer K.M."/>
            <person name="Sun L."/>
            <person name="Manning G."/>
            <person name="Elde N.C."/>
            <person name="Turkewitz A.P."/>
            <person name="Asai D.J."/>
            <person name="Wilkes D.E."/>
            <person name="Wang Y."/>
            <person name="Cai H."/>
            <person name="Collins K."/>
            <person name="Stewart B.A."/>
            <person name="Lee S.R."/>
            <person name="Wilamowska K."/>
            <person name="Weinberg Z."/>
            <person name="Ruzzo W.L."/>
            <person name="Wloga D."/>
            <person name="Gaertig J."/>
            <person name="Frankel J."/>
            <person name="Tsao C.-C."/>
            <person name="Gorovsky M.A."/>
            <person name="Keeling P.J."/>
            <person name="Waller R.F."/>
            <person name="Patron N.J."/>
            <person name="Cherry J.M."/>
            <person name="Stover N.A."/>
            <person name="Krieger C.J."/>
            <person name="del Toro C."/>
            <person name="Ryder H.F."/>
            <person name="Williamson S.C."/>
            <person name="Barbeau R.A."/>
            <person name="Hamilton E.P."/>
            <person name="Orias E."/>
        </authorList>
    </citation>
    <scope>NUCLEOTIDE SEQUENCE [LARGE SCALE GENOMIC DNA]</scope>
    <source>
        <strain evidence="3">SB210</strain>
    </source>
</reference>
<evidence type="ECO:0000256" key="1">
    <source>
        <dbReference type="SAM" id="Phobius"/>
    </source>
</evidence>
<gene>
    <name evidence="2" type="ORF">TTHERM_00684810</name>
</gene>
<evidence type="ECO:0000313" key="2">
    <source>
        <dbReference type="EMBL" id="EAS04937.3"/>
    </source>
</evidence>
<keyword evidence="3" id="KW-1185">Reference proteome</keyword>
<dbReference type="KEGG" id="tet:TTHERM_00684810"/>
<accession>I7MAN4</accession>
<keyword evidence="1" id="KW-0472">Membrane</keyword>
<name>I7MAN4_TETTS</name>
<keyword evidence="1 2" id="KW-0812">Transmembrane</keyword>
<feature type="transmembrane region" description="Helical" evidence="1">
    <location>
        <begin position="9"/>
        <end position="33"/>
    </location>
</feature>
<feature type="transmembrane region" description="Helical" evidence="1">
    <location>
        <begin position="157"/>
        <end position="183"/>
    </location>
</feature>
<feature type="transmembrane region" description="Helical" evidence="1">
    <location>
        <begin position="60"/>
        <end position="83"/>
    </location>
</feature>
<proteinExistence type="predicted"/>
<protein>
    <submittedName>
        <fullName evidence="2">Transmembrane protein, putative</fullName>
    </submittedName>
</protein>